<dbReference type="OrthoDB" id="3196926at2"/>
<evidence type="ECO:0000259" key="3">
    <source>
        <dbReference type="PROSITE" id="PS50977"/>
    </source>
</evidence>
<feature type="domain" description="HTH tetR-type" evidence="3">
    <location>
        <begin position="20"/>
        <end position="80"/>
    </location>
</feature>
<dbReference type="PANTHER" id="PTHR43479:SF11">
    <property type="entry name" value="ACREF_ENVCD OPERON REPRESSOR-RELATED"/>
    <property type="match status" value="1"/>
</dbReference>
<evidence type="ECO:0000256" key="1">
    <source>
        <dbReference type="ARBA" id="ARBA00023125"/>
    </source>
</evidence>
<dbReference type="Gene3D" id="1.10.357.10">
    <property type="entry name" value="Tetracycline Repressor, domain 2"/>
    <property type="match status" value="1"/>
</dbReference>
<dbReference type="InterPro" id="IPR050624">
    <property type="entry name" value="HTH-type_Tx_Regulator"/>
</dbReference>
<dbReference type="GO" id="GO:0003677">
    <property type="term" value="F:DNA binding"/>
    <property type="evidence" value="ECO:0007669"/>
    <property type="project" value="UniProtKB-UniRule"/>
</dbReference>
<dbReference type="Pfam" id="PF00440">
    <property type="entry name" value="TetR_N"/>
    <property type="match status" value="1"/>
</dbReference>
<dbReference type="InterPro" id="IPR009057">
    <property type="entry name" value="Homeodomain-like_sf"/>
</dbReference>
<dbReference type="PANTHER" id="PTHR43479">
    <property type="entry name" value="ACREF/ENVCD OPERON REPRESSOR-RELATED"/>
    <property type="match status" value="1"/>
</dbReference>
<proteinExistence type="predicted"/>
<dbReference type="AlphaFoldDB" id="A0A2I1I456"/>
<accession>A0A2I1I456</accession>
<evidence type="ECO:0000313" key="4">
    <source>
        <dbReference type="EMBL" id="PKY65916.1"/>
    </source>
</evidence>
<comment type="caution">
    <text evidence="4">The sequence shown here is derived from an EMBL/GenBank/DDBJ whole genome shotgun (WGS) entry which is preliminary data.</text>
</comment>
<dbReference type="Proteomes" id="UP000234545">
    <property type="component" value="Unassembled WGS sequence"/>
</dbReference>
<feature type="DNA-binding region" description="H-T-H motif" evidence="2">
    <location>
        <begin position="43"/>
        <end position="62"/>
    </location>
</feature>
<keyword evidence="1 2" id="KW-0238">DNA-binding</keyword>
<organism evidence="4 5">
    <name type="scientific">Schaalia turicensis</name>
    <dbReference type="NCBI Taxonomy" id="131111"/>
    <lineage>
        <taxon>Bacteria</taxon>
        <taxon>Bacillati</taxon>
        <taxon>Actinomycetota</taxon>
        <taxon>Actinomycetes</taxon>
        <taxon>Actinomycetales</taxon>
        <taxon>Actinomycetaceae</taxon>
        <taxon>Schaalia</taxon>
    </lineage>
</organism>
<protein>
    <submittedName>
        <fullName evidence="4">TetR/AcrR family transcriptional regulator</fullName>
    </submittedName>
</protein>
<evidence type="ECO:0000313" key="5">
    <source>
        <dbReference type="Proteomes" id="UP000234545"/>
    </source>
</evidence>
<name>A0A2I1I456_9ACTO</name>
<dbReference type="InterPro" id="IPR001647">
    <property type="entry name" value="HTH_TetR"/>
</dbReference>
<dbReference type="EMBL" id="PKKJ01000010">
    <property type="protein sequence ID" value="PKY65916.1"/>
    <property type="molecule type" value="Genomic_DNA"/>
</dbReference>
<evidence type="ECO:0000256" key="2">
    <source>
        <dbReference type="PROSITE-ProRule" id="PRU00335"/>
    </source>
</evidence>
<dbReference type="SUPFAM" id="SSF46689">
    <property type="entry name" value="Homeodomain-like"/>
    <property type="match status" value="1"/>
</dbReference>
<sequence length="207" mass="23079">MGAPLTSRATAYPLLNERGETTRSQILDAVQAEIVERGATAMTVSSISKRANLTRSLFYHYFATKDEAASAVLDSVIDDFLAQVRHWNEGRELGNVDKALDDAVHLMCSIIDQDGPFSMSLAGTGNGQLYLQFIDRAADRIAHFVVDNTVEDFRRHHEIKIGDLYETFYMLIVGLISLMRTHPDISEAAVKRIVAHTLQIDDLVQLD</sequence>
<reference evidence="4 5" key="1">
    <citation type="submission" date="2017-12" db="EMBL/GenBank/DDBJ databases">
        <title>Phylogenetic diversity of female urinary microbiome.</title>
        <authorList>
            <person name="Thomas-White K."/>
            <person name="Wolfe A.J."/>
        </authorList>
    </citation>
    <scope>NUCLEOTIDE SEQUENCE [LARGE SCALE GENOMIC DNA]</scope>
    <source>
        <strain evidence="4 5">UMB0250</strain>
    </source>
</reference>
<dbReference type="PROSITE" id="PS50977">
    <property type="entry name" value="HTH_TETR_2"/>
    <property type="match status" value="1"/>
</dbReference>
<dbReference type="RefSeq" id="WP_101628487.1">
    <property type="nucleotide sequence ID" value="NZ_PKKJ01000010.1"/>
</dbReference>
<gene>
    <name evidence="4" type="ORF">CYJ25_07180</name>
</gene>